<gene>
    <name evidence="3" type="ORF">HK100_000394</name>
</gene>
<keyword evidence="4" id="KW-1185">Reference proteome</keyword>
<dbReference type="PROSITE" id="PS00636">
    <property type="entry name" value="DNAJ_1"/>
    <property type="match status" value="1"/>
</dbReference>
<accession>A0AAD5SYC4</accession>
<dbReference type="Pfam" id="PF00226">
    <property type="entry name" value="DnaJ"/>
    <property type="match status" value="1"/>
</dbReference>
<protein>
    <recommendedName>
        <fullName evidence="2">J domain-containing protein</fullName>
    </recommendedName>
</protein>
<evidence type="ECO:0000259" key="2">
    <source>
        <dbReference type="PROSITE" id="PS50076"/>
    </source>
</evidence>
<evidence type="ECO:0000313" key="4">
    <source>
        <dbReference type="Proteomes" id="UP001211907"/>
    </source>
</evidence>
<dbReference type="InterPro" id="IPR001623">
    <property type="entry name" value="DnaJ_domain"/>
</dbReference>
<dbReference type="InterPro" id="IPR026894">
    <property type="entry name" value="DnaJ_X"/>
</dbReference>
<name>A0AAD5SYC4_9FUNG</name>
<dbReference type="PANTHER" id="PTHR44094">
    <property type="entry name" value="DNAJ HEAT SHOCK N-TERMINAL DOMAIN-CONTAINING PROTEIN"/>
    <property type="match status" value="1"/>
</dbReference>
<dbReference type="InterPro" id="IPR018253">
    <property type="entry name" value="DnaJ_domain_CS"/>
</dbReference>
<dbReference type="Gene3D" id="1.10.287.110">
    <property type="entry name" value="DnaJ domain"/>
    <property type="match status" value="1"/>
</dbReference>
<dbReference type="InterPro" id="IPR052423">
    <property type="entry name" value="EMIR"/>
</dbReference>
<dbReference type="Proteomes" id="UP001211907">
    <property type="component" value="Unassembled WGS sequence"/>
</dbReference>
<dbReference type="SMART" id="SM00271">
    <property type="entry name" value="DnaJ"/>
    <property type="match status" value="1"/>
</dbReference>
<reference evidence="3" key="1">
    <citation type="submission" date="2020-05" db="EMBL/GenBank/DDBJ databases">
        <title>Phylogenomic resolution of chytrid fungi.</title>
        <authorList>
            <person name="Stajich J.E."/>
            <person name="Amses K."/>
            <person name="Simmons R."/>
            <person name="Seto K."/>
            <person name="Myers J."/>
            <person name="Bonds A."/>
            <person name="Quandt C.A."/>
            <person name="Barry K."/>
            <person name="Liu P."/>
            <person name="Grigoriev I."/>
            <person name="Longcore J.E."/>
            <person name="James T.Y."/>
        </authorList>
    </citation>
    <scope>NUCLEOTIDE SEQUENCE</scope>
    <source>
        <strain evidence="3">JEL0513</strain>
    </source>
</reference>
<dbReference type="InterPro" id="IPR036869">
    <property type="entry name" value="J_dom_sf"/>
</dbReference>
<feature type="compositionally biased region" description="Low complexity" evidence="1">
    <location>
        <begin position="29"/>
        <end position="40"/>
    </location>
</feature>
<organism evidence="3 4">
    <name type="scientific">Physocladia obscura</name>
    <dbReference type="NCBI Taxonomy" id="109957"/>
    <lineage>
        <taxon>Eukaryota</taxon>
        <taxon>Fungi</taxon>
        <taxon>Fungi incertae sedis</taxon>
        <taxon>Chytridiomycota</taxon>
        <taxon>Chytridiomycota incertae sedis</taxon>
        <taxon>Chytridiomycetes</taxon>
        <taxon>Chytridiales</taxon>
        <taxon>Chytriomycetaceae</taxon>
        <taxon>Physocladia</taxon>
    </lineage>
</organism>
<dbReference type="Pfam" id="PF14308">
    <property type="entry name" value="DnaJ-X"/>
    <property type="match status" value="1"/>
</dbReference>
<comment type="caution">
    <text evidence="3">The sequence shown here is derived from an EMBL/GenBank/DDBJ whole genome shotgun (WGS) entry which is preliminary data.</text>
</comment>
<dbReference type="PRINTS" id="PR00625">
    <property type="entry name" value="JDOMAIN"/>
</dbReference>
<evidence type="ECO:0000256" key="1">
    <source>
        <dbReference type="SAM" id="MobiDB-lite"/>
    </source>
</evidence>
<dbReference type="SUPFAM" id="SSF46565">
    <property type="entry name" value="Chaperone J-domain"/>
    <property type="match status" value="1"/>
</dbReference>
<dbReference type="PROSITE" id="PS50076">
    <property type="entry name" value="DNAJ_2"/>
    <property type="match status" value="1"/>
</dbReference>
<sequence>MNKHAAPVGSEQAANGEPLRLTDGRRESSASSTSAQSNSRHSLRAHDAENGTFLEILSTRNPKDAAAGLSSGVKNITKGVLGGLASLVVLPVQGAREDGVKGFGTPPEQPLAIQPFIRPSAPPDQSVGVGLGAASAVAMTAAGVGTGLMQIGRGIANTPNAIKSKHEEKVWDEQKREWYLYSLPAEAEDILSGANADALKTSGLVKDTAFYELLGVPPTASRDDIKKAYRIKALRLHPDKNRNDPNASENFQKLGAAYQVLMDDQLREAYDKGGESAIGKQQLMDSAQLFEMVFGSQHFENFVGELKLLSMTKGLDEMPSGDLTDEQQEEIFKKNQYLMSRGQKQREVRCAVNLAKYLNNYIGDESPKHENFRKFLETDAKELTSTSFGGVLIGVLGYVYEEQAIDFLGFKKSVSAGLGIDRMKRSTHIFSNQLKVMSSVVKSYSVASKAQKEMEAAEKSKKKPAGEITEADEAEADSAAAAIGMKQIEENLGTIVETMWNITVLDVESTLRKVCFKVLKDSSVSREERNARAEGLLIMGQIFQQYSVSFTAGLEEMTQKMKASSQPQSPDPDDD</sequence>
<dbReference type="EMBL" id="JADGJH010001077">
    <property type="protein sequence ID" value="KAJ3119264.1"/>
    <property type="molecule type" value="Genomic_DNA"/>
</dbReference>
<proteinExistence type="predicted"/>
<dbReference type="AlphaFoldDB" id="A0AAD5SYC4"/>
<dbReference type="PANTHER" id="PTHR44094:SF8">
    <property type="entry name" value="DNAJ HEAT SHOCK N-TERMINAL DOMAIN-CONTAINING PROTEIN-RELATED"/>
    <property type="match status" value="1"/>
</dbReference>
<feature type="domain" description="J" evidence="2">
    <location>
        <begin position="209"/>
        <end position="274"/>
    </location>
</feature>
<feature type="region of interest" description="Disordered" evidence="1">
    <location>
        <begin position="1"/>
        <end position="45"/>
    </location>
</feature>
<dbReference type="CDD" id="cd06257">
    <property type="entry name" value="DnaJ"/>
    <property type="match status" value="1"/>
</dbReference>
<evidence type="ECO:0000313" key="3">
    <source>
        <dbReference type="EMBL" id="KAJ3119264.1"/>
    </source>
</evidence>